<evidence type="ECO:0000313" key="2">
    <source>
        <dbReference type="Proteomes" id="UP001162060"/>
    </source>
</evidence>
<dbReference type="Proteomes" id="UP001162060">
    <property type="component" value="Unassembled WGS sequence"/>
</dbReference>
<protein>
    <submittedName>
        <fullName evidence="1">Uncharacterized protein</fullName>
    </submittedName>
</protein>
<sequence length="70" mass="7920">MQTLLSQLLVYLLSSGEVVAVVGVLINVTFLLFAEFNPPAAAIPDRYRWLYDVTPQRGCAQLRYSSRFKL</sequence>
<comment type="caution">
    <text evidence="1">The sequence shown here is derived from an EMBL/GenBank/DDBJ whole genome shotgun (WGS) entry which is preliminary data.</text>
</comment>
<dbReference type="EMBL" id="CAKLBY020000068">
    <property type="protein sequence ID" value="CAK7923307.1"/>
    <property type="molecule type" value="Genomic_DNA"/>
</dbReference>
<proteinExistence type="predicted"/>
<accession>A0AAV1TPC0</accession>
<organism evidence="1 2">
    <name type="scientific">Peronospora matthiolae</name>
    <dbReference type="NCBI Taxonomy" id="2874970"/>
    <lineage>
        <taxon>Eukaryota</taxon>
        <taxon>Sar</taxon>
        <taxon>Stramenopiles</taxon>
        <taxon>Oomycota</taxon>
        <taxon>Peronosporomycetes</taxon>
        <taxon>Peronosporales</taxon>
        <taxon>Peronosporaceae</taxon>
        <taxon>Peronospora</taxon>
    </lineage>
</organism>
<name>A0AAV1TPC0_9STRA</name>
<reference evidence="1" key="1">
    <citation type="submission" date="2024-01" db="EMBL/GenBank/DDBJ databases">
        <authorList>
            <person name="Webb A."/>
        </authorList>
    </citation>
    <scope>NUCLEOTIDE SEQUENCE</scope>
    <source>
        <strain evidence="1">Pm1</strain>
    </source>
</reference>
<evidence type="ECO:0000313" key="1">
    <source>
        <dbReference type="EMBL" id="CAK7923307.1"/>
    </source>
</evidence>
<dbReference type="AlphaFoldDB" id="A0AAV1TPC0"/>
<gene>
    <name evidence="1" type="ORF">PM001_LOCUS8457</name>
</gene>